<sequence length="83" mass="9898">MIFNKIRDSKDFEKENFDNYLKEENEDNKVYKKYIQDLHKKVLKINVFKSPPLHRISACPSIPCVVIYLIVLVTVPYYGGIFW</sequence>
<dbReference type="Proteomes" id="UP001497535">
    <property type="component" value="Unassembled WGS sequence"/>
</dbReference>
<accession>A0ACB0YBM9</accession>
<evidence type="ECO:0000313" key="1">
    <source>
        <dbReference type="EMBL" id="CAK5039906.1"/>
    </source>
</evidence>
<organism evidence="1 2">
    <name type="scientific">Meloidogyne enterolobii</name>
    <name type="common">Root-knot nematode worm</name>
    <name type="synonym">Meloidogyne mayaguensis</name>
    <dbReference type="NCBI Taxonomy" id="390850"/>
    <lineage>
        <taxon>Eukaryota</taxon>
        <taxon>Metazoa</taxon>
        <taxon>Ecdysozoa</taxon>
        <taxon>Nematoda</taxon>
        <taxon>Chromadorea</taxon>
        <taxon>Rhabditida</taxon>
        <taxon>Tylenchina</taxon>
        <taxon>Tylenchomorpha</taxon>
        <taxon>Tylenchoidea</taxon>
        <taxon>Meloidogynidae</taxon>
        <taxon>Meloidogyninae</taxon>
        <taxon>Meloidogyne</taxon>
    </lineage>
</organism>
<proteinExistence type="predicted"/>
<keyword evidence="2" id="KW-1185">Reference proteome</keyword>
<protein>
    <submittedName>
        <fullName evidence="1">Uncharacterized protein</fullName>
    </submittedName>
</protein>
<evidence type="ECO:0000313" key="2">
    <source>
        <dbReference type="Proteomes" id="UP001497535"/>
    </source>
</evidence>
<comment type="caution">
    <text evidence="1">The sequence shown here is derived from an EMBL/GenBank/DDBJ whole genome shotgun (WGS) entry which is preliminary data.</text>
</comment>
<reference evidence="1" key="1">
    <citation type="submission" date="2023-11" db="EMBL/GenBank/DDBJ databases">
        <authorList>
            <person name="Poullet M."/>
        </authorList>
    </citation>
    <scope>NUCLEOTIDE SEQUENCE</scope>
    <source>
        <strain evidence="1">E1834</strain>
    </source>
</reference>
<gene>
    <name evidence="1" type="ORF">MENTE1834_LOCUS10069</name>
</gene>
<dbReference type="EMBL" id="CAVMJV010000009">
    <property type="protein sequence ID" value="CAK5039906.1"/>
    <property type="molecule type" value="Genomic_DNA"/>
</dbReference>
<name>A0ACB0YBM9_MELEN</name>